<dbReference type="Proteomes" id="UP000317909">
    <property type="component" value="Chromosome"/>
</dbReference>
<dbReference type="EMBL" id="CP036339">
    <property type="protein sequence ID" value="QDT73281.1"/>
    <property type="molecule type" value="Genomic_DNA"/>
</dbReference>
<feature type="compositionally biased region" description="Basic and acidic residues" evidence="1">
    <location>
        <begin position="1"/>
        <end position="11"/>
    </location>
</feature>
<protein>
    <submittedName>
        <fullName evidence="2">Uncharacterized protein</fullName>
    </submittedName>
</protein>
<sequence length="230" mass="25535">MANRAKSEGDYSRLLVSTDGPSRQKPQRHELRRNGRVGCLRNFARPCLAEPELDFVGSLPLFPTTALSSGISRRSCFTGGAAANSATARTGPNRNFGLLIFTDAYCLGGNAVFCGRNADARFALADKWLLWCGLDKCLLSKNSTRRCCCKSRTELRYARSARRLPRPGAARDKGRLQLVPASPTVRSDNDQFDFCQTEACSRRRTLRAISWYPEWVCQVGEVAVPPRNAR</sequence>
<dbReference type="KEGG" id="llh:I41_24700"/>
<gene>
    <name evidence="2" type="ORF">I41_24700</name>
</gene>
<keyword evidence="3" id="KW-1185">Reference proteome</keyword>
<reference evidence="2 3" key="1">
    <citation type="submission" date="2019-02" db="EMBL/GenBank/DDBJ databases">
        <title>Deep-cultivation of Planctomycetes and their phenomic and genomic characterization uncovers novel biology.</title>
        <authorList>
            <person name="Wiegand S."/>
            <person name="Jogler M."/>
            <person name="Boedeker C."/>
            <person name="Pinto D."/>
            <person name="Vollmers J."/>
            <person name="Rivas-Marin E."/>
            <person name="Kohn T."/>
            <person name="Peeters S.H."/>
            <person name="Heuer A."/>
            <person name="Rast P."/>
            <person name="Oberbeckmann S."/>
            <person name="Bunk B."/>
            <person name="Jeske O."/>
            <person name="Meyerdierks A."/>
            <person name="Storesund J.E."/>
            <person name="Kallscheuer N."/>
            <person name="Luecker S."/>
            <person name="Lage O.M."/>
            <person name="Pohl T."/>
            <person name="Merkel B.J."/>
            <person name="Hornburger P."/>
            <person name="Mueller R.-W."/>
            <person name="Bruemmer F."/>
            <person name="Labrenz M."/>
            <person name="Spormann A.M."/>
            <person name="Op den Camp H."/>
            <person name="Overmann J."/>
            <person name="Amann R."/>
            <person name="Jetten M.S.M."/>
            <person name="Mascher T."/>
            <person name="Medema M.H."/>
            <person name="Devos D.P."/>
            <person name="Kaster A.-K."/>
            <person name="Ovreas L."/>
            <person name="Rohde M."/>
            <person name="Galperin M.Y."/>
            <person name="Jogler C."/>
        </authorList>
    </citation>
    <scope>NUCLEOTIDE SEQUENCE [LARGE SCALE GENOMIC DNA]</scope>
    <source>
        <strain evidence="2 3">I41</strain>
    </source>
</reference>
<evidence type="ECO:0000313" key="2">
    <source>
        <dbReference type="EMBL" id="QDT73281.1"/>
    </source>
</evidence>
<feature type="region of interest" description="Disordered" evidence="1">
    <location>
        <begin position="1"/>
        <end position="31"/>
    </location>
</feature>
<dbReference type="AlphaFoldDB" id="A0A517TY36"/>
<organism evidence="2 3">
    <name type="scientific">Lacipirellula limnantheis</name>
    <dbReference type="NCBI Taxonomy" id="2528024"/>
    <lineage>
        <taxon>Bacteria</taxon>
        <taxon>Pseudomonadati</taxon>
        <taxon>Planctomycetota</taxon>
        <taxon>Planctomycetia</taxon>
        <taxon>Pirellulales</taxon>
        <taxon>Lacipirellulaceae</taxon>
        <taxon>Lacipirellula</taxon>
    </lineage>
</organism>
<proteinExistence type="predicted"/>
<evidence type="ECO:0000256" key="1">
    <source>
        <dbReference type="SAM" id="MobiDB-lite"/>
    </source>
</evidence>
<accession>A0A517TY36</accession>
<name>A0A517TY36_9BACT</name>
<evidence type="ECO:0000313" key="3">
    <source>
        <dbReference type="Proteomes" id="UP000317909"/>
    </source>
</evidence>